<evidence type="ECO:0000256" key="5">
    <source>
        <dbReference type="ARBA" id="ARBA00022908"/>
    </source>
</evidence>
<dbReference type="SUPFAM" id="SSF56349">
    <property type="entry name" value="DNA breaking-rejoining enzymes"/>
    <property type="match status" value="1"/>
</dbReference>
<reference evidence="13" key="3">
    <citation type="journal article" date="2017" name="Plant Physiol. Biochem.">
        <title>Differential oxidative and antioxidative response of duckweed Lemna minor toward plant growth promoting/inhibiting bacteria.</title>
        <authorList>
            <person name="Ishizawa H."/>
            <person name="Kuroda M."/>
            <person name="Morikawa M."/>
            <person name="Ike M."/>
        </authorList>
    </citation>
    <scope>NUCLEOTIDE SEQUENCE [LARGE SCALE GENOMIC DNA]</scope>
    <source>
        <strain evidence="13">H3</strain>
    </source>
</reference>
<keyword evidence="6 9" id="KW-0238">DNA-binding</keyword>
<sequence length="397" mass="45162">MSFPVLIGFPSSPGDEDTTIVQWQSATGGWNRQQGQCLIDASSDVEAVQTWLKEYRDRPRTLDSYRKEAERFLLWSAMKRGKNLSDINRDDVLEYGQFLRNPDHSWCGPTRPRQHPEWKPFASWSGGKHGLAESSCAQAHVILSNLFNYLVEAGYLSRNPFALKRGRPVTARSIHDERLLEKETIDYLFQWLESLPAETAREKQHAERALWIISLYYYTAARLREIPAARMADIRLIRGNWWFRVMGKGEKEGLVPVPQALLDALQRYRRFLGLTALPSPGETTPLVCSVYGVLSPISAASLHKIIKAIMKAAADDARATMRPQVAANLEYATTHWLRHSAASHQLEAGLPLLTVSQNLRHAQIETTRRYLHTEDDDRHQATVNWHAPRTSRGDDSV</sequence>
<dbReference type="RefSeq" id="WP_089083406.1">
    <property type="nucleotide sequence ID" value="NZ_AP018823.1"/>
</dbReference>
<dbReference type="KEGG" id="amah:DLM_1768"/>
<dbReference type="PANTHER" id="PTHR30349:SF77">
    <property type="entry name" value="TYROSINE RECOMBINASE XERC"/>
    <property type="match status" value="1"/>
</dbReference>
<evidence type="ECO:0000259" key="10">
    <source>
        <dbReference type="PROSITE" id="PS51898"/>
    </source>
</evidence>
<keyword evidence="2" id="KW-0963">Cytoplasm</keyword>
<evidence type="ECO:0000256" key="8">
    <source>
        <dbReference type="ARBA" id="ARBA00023306"/>
    </source>
</evidence>
<keyword evidence="13" id="KW-1185">Reference proteome</keyword>
<dbReference type="GO" id="GO:0003677">
    <property type="term" value="F:DNA binding"/>
    <property type="evidence" value="ECO:0007669"/>
    <property type="project" value="UniProtKB-UniRule"/>
</dbReference>
<dbReference type="InterPro" id="IPR002104">
    <property type="entry name" value="Integrase_catalytic"/>
</dbReference>
<proteinExistence type="predicted"/>
<dbReference type="GO" id="GO:0007059">
    <property type="term" value="P:chromosome segregation"/>
    <property type="evidence" value="ECO:0007669"/>
    <property type="project" value="UniProtKB-KW"/>
</dbReference>
<evidence type="ECO:0000256" key="1">
    <source>
        <dbReference type="ARBA" id="ARBA00004496"/>
    </source>
</evidence>
<dbReference type="Gene3D" id="1.10.150.130">
    <property type="match status" value="1"/>
</dbReference>
<dbReference type="InterPro" id="IPR050090">
    <property type="entry name" value="Tyrosine_recombinase_XerCD"/>
</dbReference>
<evidence type="ECO:0000256" key="4">
    <source>
        <dbReference type="ARBA" id="ARBA00022829"/>
    </source>
</evidence>
<feature type="domain" description="Tyr recombinase" evidence="10">
    <location>
        <begin position="178"/>
        <end position="384"/>
    </location>
</feature>
<evidence type="ECO:0000256" key="7">
    <source>
        <dbReference type="ARBA" id="ARBA00023172"/>
    </source>
</evidence>
<reference evidence="13" key="1">
    <citation type="journal article" date="2017" name="Biotechnol. Biofuels">
        <title>Evaluation of environmental bacterial communities as a factor affecting the growth of duckweed Lemna minor.</title>
        <authorList>
            <person name="Ishizawa H."/>
            <person name="Kuroda M."/>
            <person name="Morikawa M."/>
            <person name="Ike M."/>
        </authorList>
    </citation>
    <scope>NUCLEOTIDE SEQUENCE [LARGE SCALE GENOMIC DNA]</scope>
    <source>
        <strain evidence="13">H3</strain>
    </source>
</reference>
<keyword evidence="8" id="KW-0131">Cell cycle</keyword>
<evidence type="ECO:0000313" key="13">
    <source>
        <dbReference type="Proteomes" id="UP000198290"/>
    </source>
</evidence>
<dbReference type="Pfam" id="PF00589">
    <property type="entry name" value="Phage_integrase"/>
    <property type="match status" value="1"/>
</dbReference>
<dbReference type="InterPro" id="IPR013762">
    <property type="entry name" value="Integrase-like_cat_sf"/>
</dbReference>
<feature type="domain" description="Core-binding (CB)" evidence="11">
    <location>
        <begin position="42"/>
        <end position="151"/>
    </location>
</feature>
<gene>
    <name evidence="12" type="ORF">DLM_1768</name>
</gene>
<keyword evidence="5" id="KW-0229">DNA integration</keyword>
<dbReference type="AlphaFoldDB" id="A0A3G9GDE3"/>
<dbReference type="PROSITE" id="PS51900">
    <property type="entry name" value="CB"/>
    <property type="match status" value="1"/>
</dbReference>
<keyword evidence="7" id="KW-0233">DNA recombination</keyword>
<dbReference type="GO" id="GO:0015074">
    <property type="term" value="P:DNA integration"/>
    <property type="evidence" value="ECO:0007669"/>
    <property type="project" value="UniProtKB-KW"/>
</dbReference>
<dbReference type="OrthoDB" id="8610787at2"/>
<keyword evidence="4" id="KW-0159">Chromosome partition</keyword>
<dbReference type="InterPro" id="IPR011010">
    <property type="entry name" value="DNA_brk_join_enz"/>
</dbReference>
<evidence type="ECO:0000259" key="11">
    <source>
        <dbReference type="PROSITE" id="PS51900"/>
    </source>
</evidence>
<comment type="subcellular location">
    <subcellularLocation>
        <location evidence="1">Cytoplasm</location>
    </subcellularLocation>
</comment>
<dbReference type="Proteomes" id="UP000198290">
    <property type="component" value="Chromosome"/>
</dbReference>
<evidence type="ECO:0000256" key="2">
    <source>
        <dbReference type="ARBA" id="ARBA00022490"/>
    </source>
</evidence>
<dbReference type="GO" id="GO:0006310">
    <property type="term" value="P:DNA recombination"/>
    <property type="evidence" value="ECO:0007669"/>
    <property type="project" value="UniProtKB-KW"/>
</dbReference>
<dbReference type="InterPro" id="IPR044068">
    <property type="entry name" value="CB"/>
</dbReference>
<accession>A0A3G9GDE3</accession>
<dbReference type="GO" id="GO:0051301">
    <property type="term" value="P:cell division"/>
    <property type="evidence" value="ECO:0007669"/>
    <property type="project" value="UniProtKB-KW"/>
</dbReference>
<keyword evidence="3" id="KW-0132">Cell division</keyword>
<evidence type="ECO:0000256" key="3">
    <source>
        <dbReference type="ARBA" id="ARBA00022618"/>
    </source>
</evidence>
<dbReference type="GO" id="GO:0005737">
    <property type="term" value="C:cytoplasm"/>
    <property type="evidence" value="ECO:0007669"/>
    <property type="project" value="UniProtKB-SubCell"/>
</dbReference>
<reference evidence="12 13" key="2">
    <citation type="journal article" date="2017" name="Genome Announc.">
        <title>Draft genome sequence of Aquitalea magnusonii strain H3, a plant growth-promoting bacterium of duckweed Lemna minor.</title>
        <authorList>
            <person name="Ishizawa H."/>
            <person name="Kuroda M."/>
            <person name="Ike M."/>
        </authorList>
    </citation>
    <scope>NUCLEOTIDE SEQUENCE [LARGE SCALE GENOMIC DNA]</scope>
    <source>
        <strain evidence="12 13">H3</strain>
    </source>
</reference>
<dbReference type="Gene3D" id="1.10.443.10">
    <property type="entry name" value="Intergrase catalytic core"/>
    <property type="match status" value="1"/>
</dbReference>
<organism evidence="12 13">
    <name type="scientific">Aquitalea magnusonii</name>
    <dbReference type="NCBI Taxonomy" id="332411"/>
    <lineage>
        <taxon>Bacteria</taxon>
        <taxon>Pseudomonadati</taxon>
        <taxon>Pseudomonadota</taxon>
        <taxon>Betaproteobacteria</taxon>
        <taxon>Neisseriales</taxon>
        <taxon>Chromobacteriaceae</taxon>
        <taxon>Aquitalea</taxon>
    </lineage>
</organism>
<name>A0A3G9GDE3_9NEIS</name>
<dbReference type="PROSITE" id="PS51898">
    <property type="entry name" value="TYR_RECOMBINASE"/>
    <property type="match status" value="1"/>
</dbReference>
<dbReference type="InterPro" id="IPR010998">
    <property type="entry name" value="Integrase_recombinase_N"/>
</dbReference>
<evidence type="ECO:0000256" key="6">
    <source>
        <dbReference type="ARBA" id="ARBA00023125"/>
    </source>
</evidence>
<dbReference type="PANTHER" id="PTHR30349">
    <property type="entry name" value="PHAGE INTEGRASE-RELATED"/>
    <property type="match status" value="1"/>
</dbReference>
<evidence type="ECO:0000256" key="9">
    <source>
        <dbReference type="PROSITE-ProRule" id="PRU01248"/>
    </source>
</evidence>
<dbReference type="EMBL" id="AP018823">
    <property type="protein sequence ID" value="BBF85384.1"/>
    <property type="molecule type" value="Genomic_DNA"/>
</dbReference>
<evidence type="ECO:0000313" key="12">
    <source>
        <dbReference type="EMBL" id="BBF85384.1"/>
    </source>
</evidence>
<protein>
    <submittedName>
        <fullName evidence="12">Integrase</fullName>
    </submittedName>
</protein>